<evidence type="ECO:0000259" key="1">
    <source>
        <dbReference type="Pfam" id="PF13524"/>
    </source>
</evidence>
<name>A0A679HNU0_BACT4</name>
<reference evidence="2 3" key="1">
    <citation type="submission" date="2020-02" db="EMBL/GenBank/DDBJ databases">
        <title>Whole-genome sequencing and comparative analysis of the genomes of Bacteroides thetaiotaomicron and Escherichia coli isolated from a healthy resident in Vietnam.</title>
        <authorList>
            <person name="Mohsin M."/>
            <person name="Tanaka K."/>
            <person name="Kawahara R."/>
            <person name="Kondo S."/>
            <person name="Noguchi H."/>
            <person name="Motooka D."/>
            <person name="Nakamura S."/>
            <person name="Khong D.T."/>
            <person name="Nguyen T.N."/>
            <person name="Tran H.T."/>
            <person name="Yamamoto Y."/>
        </authorList>
    </citation>
    <scope>NUCLEOTIDE SEQUENCE [LARGE SCALE GENOMIC DNA]</scope>
    <source>
        <strain evidence="2 3">F9-2</strain>
    </source>
</reference>
<accession>A0A679HNU0</accession>
<dbReference type="InterPro" id="IPR055259">
    <property type="entry name" value="YkvP/CgeB_Glyco_trans-like"/>
</dbReference>
<evidence type="ECO:0000313" key="2">
    <source>
        <dbReference type="EMBL" id="BCA50508.1"/>
    </source>
</evidence>
<organism evidence="2 3">
    <name type="scientific">Bacteroides thetaiotaomicron</name>
    <dbReference type="NCBI Taxonomy" id="818"/>
    <lineage>
        <taxon>Bacteria</taxon>
        <taxon>Pseudomonadati</taxon>
        <taxon>Bacteroidota</taxon>
        <taxon>Bacteroidia</taxon>
        <taxon>Bacteroidales</taxon>
        <taxon>Bacteroidaceae</taxon>
        <taxon>Bacteroides</taxon>
    </lineage>
</organism>
<dbReference type="EMBL" id="AP022660">
    <property type="protein sequence ID" value="BCA50508.1"/>
    <property type="molecule type" value="Genomic_DNA"/>
</dbReference>
<proteinExistence type="predicted"/>
<sequence length="341" mass="39611">MRILLVGSFVHPMYAPAFESGFKALGHEVICVKYDDYQYGEGVINSLLMKVQRRFHYGYKLLSYNNDIIEKSIAIKADFIFLYRCYNIWPSTVRRLKDKGFFVFTYNNDDPFSGTPNLGYYRNFHKILPLADVNYVYRKKNIADYESVGAKNIKVLLPYYIEKNNYHEDCEDTIPVAFLGHFENDGRDKYIKALVDAGVSVTVFNGSEWEDAPLYEDIKSYIKPGKRGKDYNHTINECQITIVFLSKLNSDTYTRRCFEIPATQTLMLSEYSEDLNNMFPSDECAVYFRSPEEMVGKCKQLLANPDEIKRIAVNGFNRLKDLGGSEIDRCRQIVETYKELK</sequence>
<dbReference type="AlphaFoldDB" id="A0A679HNU0"/>
<dbReference type="Pfam" id="PF13524">
    <property type="entry name" value="Glyco_trans_1_2"/>
    <property type="match status" value="1"/>
</dbReference>
<protein>
    <recommendedName>
        <fullName evidence="1">Spore protein YkvP/CgeB glycosyl transferase-like domain-containing protein</fullName>
    </recommendedName>
</protein>
<dbReference type="SUPFAM" id="SSF53756">
    <property type="entry name" value="UDP-Glycosyltransferase/glycogen phosphorylase"/>
    <property type="match status" value="1"/>
</dbReference>
<feature type="domain" description="Spore protein YkvP/CgeB glycosyl transferase-like" evidence="1">
    <location>
        <begin position="205"/>
        <end position="319"/>
    </location>
</feature>
<gene>
    <name evidence="2" type="ORF">BatF92_24500</name>
</gene>
<dbReference type="Proteomes" id="UP000500882">
    <property type="component" value="Chromosome"/>
</dbReference>
<dbReference type="RefSeq" id="WP_172556736.1">
    <property type="nucleotide sequence ID" value="NZ_AP022660.1"/>
</dbReference>
<evidence type="ECO:0000313" key="3">
    <source>
        <dbReference type="Proteomes" id="UP000500882"/>
    </source>
</evidence>